<dbReference type="Proteomes" id="UP001148018">
    <property type="component" value="Unassembled WGS sequence"/>
</dbReference>
<evidence type="ECO:0000256" key="3">
    <source>
        <dbReference type="ARBA" id="ARBA00023125"/>
    </source>
</evidence>
<dbReference type="InterPro" id="IPR008917">
    <property type="entry name" value="TF_DNA-bd_sf"/>
</dbReference>
<evidence type="ECO:0000256" key="6">
    <source>
        <dbReference type="ARBA" id="ARBA00023242"/>
    </source>
</evidence>
<gene>
    <name evidence="10" type="ORF">NHX12_006981</name>
</gene>
<keyword evidence="11" id="KW-1185">Reference proteome</keyword>
<keyword evidence="6" id="KW-0539">Nucleus</keyword>
<dbReference type="SUPFAM" id="SSF57959">
    <property type="entry name" value="Leucine zipper domain"/>
    <property type="match status" value="1"/>
</dbReference>
<feature type="domain" description="BZIP" evidence="9">
    <location>
        <begin position="495"/>
        <end position="558"/>
    </location>
</feature>
<name>A0A9Q0IB53_9TELE</name>
<dbReference type="InterPro" id="IPR004827">
    <property type="entry name" value="bZIP"/>
</dbReference>
<evidence type="ECO:0000256" key="8">
    <source>
        <dbReference type="SAM" id="MobiDB-lite"/>
    </source>
</evidence>
<feature type="compositionally biased region" description="Polar residues" evidence="8">
    <location>
        <begin position="91"/>
        <end position="105"/>
    </location>
</feature>
<keyword evidence="2" id="KW-0805">Transcription regulation</keyword>
<dbReference type="FunFam" id="1.10.880.10:FF:000001">
    <property type="entry name" value="Nuclear factor erythroid 2-related factor 2"/>
    <property type="match status" value="1"/>
</dbReference>
<protein>
    <recommendedName>
        <fullName evidence="9">BZIP domain-containing protein</fullName>
    </recommendedName>
</protein>
<dbReference type="InterPro" id="IPR047167">
    <property type="entry name" value="NFE2-like"/>
</dbReference>
<keyword evidence="4" id="KW-0010">Activator</keyword>
<dbReference type="Gene3D" id="1.10.880.10">
    <property type="entry name" value="Transcription factor, Skn-1-like, DNA-binding domain"/>
    <property type="match status" value="1"/>
</dbReference>
<feature type="compositionally biased region" description="Polar residues" evidence="8">
    <location>
        <begin position="339"/>
        <end position="356"/>
    </location>
</feature>
<keyword evidence="5" id="KW-0804">Transcription</keyword>
<dbReference type="GO" id="GO:0005634">
    <property type="term" value="C:nucleus"/>
    <property type="evidence" value="ECO:0007669"/>
    <property type="project" value="TreeGrafter"/>
</dbReference>
<dbReference type="CDD" id="cd14720">
    <property type="entry name" value="bZIP_NFE2-like"/>
    <property type="match status" value="1"/>
</dbReference>
<dbReference type="PROSITE" id="PS50217">
    <property type="entry name" value="BZIP"/>
    <property type="match status" value="1"/>
</dbReference>
<dbReference type="SUPFAM" id="SSF47454">
    <property type="entry name" value="A DNA-binding domain in eukaryotic transcription factors"/>
    <property type="match status" value="1"/>
</dbReference>
<evidence type="ECO:0000256" key="2">
    <source>
        <dbReference type="ARBA" id="ARBA00023015"/>
    </source>
</evidence>
<feature type="compositionally biased region" description="Basic and acidic residues" evidence="8">
    <location>
        <begin position="322"/>
        <end position="331"/>
    </location>
</feature>
<dbReference type="GO" id="GO:0000981">
    <property type="term" value="F:DNA-binding transcription factor activity, RNA polymerase II-specific"/>
    <property type="evidence" value="ECO:0007669"/>
    <property type="project" value="TreeGrafter"/>
</dbReference>
<proteinExistence type="inferred from homology"/>
<feature type="region of interest" description="Disordered" evidence="8">
    <location>
        <begin position="303"/>
        <end position="392"/>
    </location>
</feature>
<comment type="similarity">
    <text evidence="1">Belongs to the bZIP family. CNC subfamily.</text>
</comment>
<dbReference type="OrthoDB" id="7458135at2759"/>
<dbReference type="AlphaFoldDB" id="A0A9Q0IB53"/>
<dbReference type="GO" id="GO:0034599">
    <property type="term" value="P:cellular response to oxidative stress"/>
    <property type="evidence" value="ECO:0007669"/>
    <property type="project" value="TreeGrafter"/>
</dbReference>
<dbReference type="Pfam" id="PF03131">
    <property type="entry name" value="bZIP_Maf"/>
    <property type="match status" value="1"/>
</dbReference>
<evidence type="ECO:0000256" key="5">
    <source>
        <dbReference type="ARBA" id="ARBA00023163"/>
    </source>
</evidence>
<keyword evidence="3" id="KW-0238">DNA-binding</keyword>
<dbReference type="PROSITE" id="PS00036">
    <property type="entry name" value="BZIP_BASIC"/>
    <property type="match status" value="1"/>
</dbReference>
<evidence type="ECO:0000259" key="9">
    <source>
        <dbReference type="PROSITE" id="PS50217"/>
    </source>
</evidence>
<organism evidence="10 11">
    <name type="scientific">Muraenolepis orangiensis</name>
    <name type="common">Patagonian moray cod</name>
    <dbReference type="NCBI Taxonomy" id="630683"/>
    <lineage>
        <taxon>Eukaryota</taxon>
        <taxon>Metazoa</taxon>
        <taxon>Chordata</taxon>
        <taxon>Craniata</taxon>
        <taxon>Vertebrata</taxon>
        <taxon>Euteleostomi</taxon>
        <taxon>Actinopterygii</taxon>
        <taxon>Neopterygii</taxon>
        <taxon>Teleostei</taxon>
        <taxon>Neoteleostei</taxon>
        <taxon>Acanthomorphata</taxon>
        <taxon>Zeiogadaria</taxon>
        <taxon>Gadariae</taxon>
        <taxon>Gadiformes</taxon>
        <taxon>Muraenolepidoidei</taxon>
        <taxon>Muraenolepididae</taxon>
        <taxon>Muraenolepis</taxon>
    </lineage>
</organism>
<evidence type="ECO:0000313" key="11">
    <source>
        <dbReference type="Proteomes" id="UP001148018"/>
    </source>
</evidence>
<keyword evidence="7" id="KW-0175">Coiled coil</keyword>
<dbReference type="InterPro" id="IPR046347">
    <property type="entry name" value="bZIP_sf"/>
</dbReference>
<reference evidence="10" key="1">
    <citation type="submission" date="2022-07" db="EMBL/GenBank/DDBJ databases">
        <title>Chromosome-level genome of Muraenolepis orangiensis.</title>
        <authorList>
            <person name="Kim J."/>
        </authorList>
    </citation>
    <scope>NUCLEOTIDE SEQUENCE</scope>
    <source>
        <strain evidence="10">KU_S4_2022</strain>
        <tissue evidence="10">Muscle</tissue>
    </source>
</reference>
<feature type="region of interest" description="Disordered" evidence="8">
    <location>
        <begin position="408"/>
        <end position="456"/>
    </location>
</feature>
<dbReference type="InterPro" id="IPR004826">
    <property type="entry name" value="bZIP_Maf"/>
</dbReference>
<comment type="caution">
    <text evidence="10">The sequence shown here is derived from an EMBL/GenBank/DDBJ whole genome shotgun (WGS) entry which is preliminary data.</text>
</comment>
<feature type="compositionally biased region" description="Basic and acidic residues" evidence="8">
    <location>
        <begin position="439"/>
        <end position="456"/>
    </location>
</feature>
<dbReference type="EMBL" id="JANIIK010000113">
    <property type="protein sequence ID" value="KAJ3591850.1"/>
    <property type="molecule type" value="Genomic_DNA"/>
</dbReference>
<evidence type="ECO:0000256" key="4">
    <source>
        <dbReference type="ARBA" id="ARBA00023159"/>
    </source>
</evidence>
<accession>A0A9Q0IB53</accession>
<sequence length="611" mass="68554">MMMDIGVPEIHPSQQDMELIDILWRQDVDLGARREVFDYSHRQKEQEQQRRCEQEQEKEQQRLREEEKALLAQLQLDEETGEYIPRPPPATQSTTEPPEGTQNVNFPEGHDSMSFDECMQLLAETFPLAEHPAACLDTVVPPDPSGGLGSGILSSKLPALPQQAPPSPAPILLDRRAPEMEQAWMELWSLPEFQHCLNLQMETTAYLPTTSPEVPDGNYTFYPMSNATNVEPGPVDSCPPTFINTFAEVFSDLVTPDQMMAVEANLDTEGFCEAFYPNPVLGAPEGGDAQVIEHIEDRVLPELPKKPPLNALDVHSPAPGDALERCKREPPAELPDSDSGVSVNTSPEQHASSSPEKSVYSDGSFGFSDSEAEELDINPGSAESDYSDMFSLNFQPDDFQQQSALMLSGQPDEQQQDSKSKKHKSKHEAEDGGQSEGPFTKDKQKKRSEARLSRDEQRARALQIPFAVDLIINLPVDDFNELMSKHRLGEAQLALVRDIRRRGKNKVAAQNCRKRKMDNIVGLEYELDSLKEEKELLQRERSQNSGRLRKMKQQLSTLYLEVFGMLRDEEGEAYSPADYSLQQTTDGTVFLVPRTKKTHVRAKDHKPPSAD</sequence>
<dbReference type="PANTHER" id="PTHR24411">
    <property type="entry name" value="NUCLEAR FACTOR ERYTHROID 2-RELATED FACTOR"/>
    <property type="match status" value="1"/>
</dbReference>
<dbReference type="SMART" id="SM00338">
    <property type="entry name" value="BRLZ"/>
    <property type="match status" value="1"/>
</dbReference>
<dbReference type="GO" id="GO:0000978">
    <property type="term" value="F:RNA polymerase II cis-regulatory region sequence-specific DNA binding"/>
    <property type="evidence" value="ECO:0007669"/>
    <property type="project" value="InterPro"/>
</dbReference>
<evidence type="ECO:0000313" key="10">
    <source>
        <dbReference type="EMBL" id="KAJ3591850.1"/>
    </source>
</evidence>
<feature type="compositionally biased region" description="Basic and acidic residues" evidence="8">
    <location>
        <begin position="41"/>
        <end position="69"/>
    </location>
</feature>
<feature type="region of interest" description="Disordered" evidence="8">
    <location>
        <begin position="41"/>
        <end position="112"/>
    </location>
</feature>
<dbReference type="PANTHER" id="PTHR24411:SF3">
    <property type="entry name" value="NUCLEAR FACTOR ERYTHROID 2-RELATED FACTOR 2"/>
    <property type="match status" value="1"/>
</dbReference>
<feature type="coiled-coil region" evidence="7">
    <location>
        <begin position="513"/>
        <end position="547"/>
    </location>
</feature>
<evidence type="ECO:0000256" key="1">
    <source>
        <dbReference type="ARBA" id="ARBA00008157"/>
    </source>
</evidence>
<evidence type="ECO:0000256" key="7">
    <source>
        <dbReference type="SAM" id="Coils"/>
    </source>
</evidence>